<keyword evidence="1" id="KW-0472">Membrane</keyword>
<keyword evidence="1" id="KW-0812">Transmembrane</keyword>
<accession>C7QDS6</accession>
<proteinExistence type="predicted"/>
<keyword evidence="3" id="KW-1185">Reference proteome</keyword>
<sequence length="74" mass="7910">MSTMPVTPASTSIPTPLVVSAAKARLWMGGALLFGLLAYYFIGVDQGAVSVFGSDLHVHEFVHDARHLLGFPCH</sequence>
<protein>
    <recommendedName>
        <fullName evidence="4">Cobalt transporter</fullName>
    </recommendedName>
</protein>
<feature type="transmembrane region" description="Helical" evidence="1">
    <location>
        <begin position="24"/>
        <end position="42"/>
    </location>
</feature>
<dbReference type="AlphaFoldDB" id="C7QDS6"/>
<dbReference type="InParanoid" id="C7QDS6"/>
<reference evidence="2 3" key="1">
    <citation type="journal article" date="2009" name="Stand. Genomic Sci.">
        <title>Complete genome sequence of Catenulispora acidiphila type strain (ID 139908).</title>
        <authorList>
            <person name="Copeland A."/>
            <person name="Lapidus A."/>
            <person name="Glavina Del Rio T."/>
            <person name="Nolan M."/>
            <person name="Lucas S."/>
            <person name="Chen F."/>
            <person name="Tice H."/>
            <person name="Cheng J.F."/>
            <person name="Bruce D."/>
            <person name="Goodwin L."/>
            <person name="Pitluck S."/>
            <person name="Mikhailova N."/>
            <person name="Pati A."/>
            <person name="Ivanova N."/>
            <person name="Mavromatis K."/>
            <person name="Chen A."/>
            <person name="Palaniappan K."/>
            <person name="Chain P."/>
            <person name="Land M."/>
            <person name="Hauser L."/>
            <person name="Chang Y.J."/>
            <person name="Jeffries C.D."/>
            <person name="Chertkov O."/>
            <person name="Brettin T."/>
            <person name="Detter J.C."/>
            <person name="Han C."/>
            <person name="Ali Z."/>
            <person name="Tindall B.J."/>
            <person name="Goker M."/>
            <person name="Bristow J."/>
            <person name="Eisen J.A."/>
            <person name="Markowitz V."/>
            <person name="Hugenholtz P."/>
            <person name="Kyrpides N.C."/>
            <person name="Klenk H.P."/>
        </authorList>
    </citation>
    <scope>NUCLEOTIDE SEQUENCE [LARGE SCALE GENOMIC DNA]</scope>
    <source>
        <strain evidence="3">DSM 44928 / JCM 14897 / NBRC 102108 / NRRL B-24433 / ID139908</strain>
    </source>
</reference>
<dbReference type="EMBL" id="CP001700">
    <property type="protein sequence ID" value="ACU74700.1"/>
    <property type="molecule type" value="Genomic_DNA"/>
</dbReference>
<organism evidence="2 3">
    <name type="scientific">Catenulispora acidiphila (strain DSM 44928 / JCM 14897 / NBRC 102108 / NRRL B-24433 / ID139908)</name>
    <dbReference type="NCBI Taxonomy" id="479433"/>
    <lineage>
        <taxon>Bacteria</taxon>
        <taxon>Bacillati</taxon>
        <taxon>Actinomycetota</taxon>
        <taxon>Actinomycetes</taxon>
        <taxon>Catenulisporales</taxon>
        <taxon>Catenulisporaceae</taxon>
        <taxon>Catenulispora</taxon>
    </lineage>
</organism>
<gene>
    <name evidence="2" type="ordered locus">Caci_5842</name>
</gene>
<evidence type="ECO:0000313" key="2">
    <source>
        <dbReference type="EMBL" id="ACU74700.1"/>
    </source>
</evidence>
<name>C7QDS6_CATAD</name>
<evidence type="ECO:0000256" key="1">
    <source>
        <dbReference type="SAM" id="Phobius"/>
    </source>
</evidence>
<dbReference type="Pfam" id="PF09489">
    <property type="entry name" value="CbtB"/>
    <property type="match status" value="1"/>
</dbReference>
<dbReference type="HOGENOM" id="CLU_168228_1_0_11"/>
<evidence type="ECO:0000313" key="3">
    <source>
        <dbReference type="Proteomes" id="UP000000851"/>
    </source>
</evidence>
<dbReference type="KEGG" id="cai:Caci_5842"/>
<dbReference type="InterPro" id="IPR012667">
    <property type="entry name" value="CbtB_put"/>
</dbReference>
<dbReference type="Proteomes" id="UP000000851">
    <property type="component" value="Chromosome"/>
</dbReference>
<evidence type="ECO:0008006" key="4">
    <source>
        <dbReference type="Google" id="ProtNLM"/>
    </source>
</evidence>
<keyword evidence="1" id="KW-1133">Transmembrane helix</keyword>
<dbReference type="eggNOG" id="ENOG50331IM">
    <property type="taxonomic scope" value="Bacteria"/>
</dbReference>
<dbReference type="STRING" id="479433.Caci_5842"/>